<dbReference type="STRING" id="1219383.SAMN05421733_10915"/>
<dbReference type="Proteomes" id="UP000242501">
    <property type="component" value="Unassembled WGS sequence"/>
</dbReference>
<organism evidence="1 2">
    <name type="scientific">Acinetobacter boissieri</name>
    <dbReference type="NCBI Taxonomy" id="1219383"/>
    <lineage>
        <taxon>Bacteria</taxon>
        <taxon>Pseudomonadati</taxon>
        <taxon>Pseudomonadota</taxon>
        <taxon>Gammaproteobacteria</taxon>
        <taxon>Moraxellales</taxon>
        <taxon>Moraxellaceae</taxon>
        <taxon>Acinetobacter</taxon>
    </lineage>
</organism>
<accession>A0A1G6IRL4</accession>
<dbReference type="OrthoDB" id="6713554at2"/>
<evidence type="ECO:0000313" key="2">
    <source>
        <dbReference type="Proteomes" id="UP000242501"/>
    </source>
</evidence>
<reference evidence="2" key="1">
    <citation type="submission" date="2016-09" db="EMBL/GenBank/DDBJ databases">
        <authorList>
            <person name="Varghese N."/>
            <person name="Submissions S."/>
        </authorList>
    </citation>
    <scope>NUCLEOTIDE SEQUENCE [LARGE SCALE GENOMIC DNA]</scope>
    <source>
        <strain evidence="2">ANC 4422</strain>
    </source>
</reference>
<sequence length="286" mass="31831">MLDKLTFLKPEDMQTIAKMRDEANARDAQQAGTGRYYEIYEAFANLLVNKYNYETSDSTVLWLRGATEANAGRGVMSELIRVYSDMQAQLRYNEHVSIDLMQKASDAVTKKMLLNLFGEGDDPASYSEIPAIDKIGNTDATAVGEVLFNRDLKDSASRDGGNAAWSGTLLFTLLRNDQTWRLIGRGNSPLKIDSLNDWRDILYAYYSYKKGVMAAAKKGGATYLDTLILFNGSNVSKALSSVTELLSDTVTLGRTGYSYFNEQRGDVFDKGGTLFQTLWSGSKHFN</sequence>
<dbReference type="RefSeq" id="WP_092749133.1">
    <property type="nucleotide sequence ID" value="NZ_FMYL01000009.1"/>
</dbReference>
<keyword evidence="2" id="KW-1185">Reference proteome</keyword>
<dbReference type="AlphaFoldDB" id="A0A1G6IRL4"/>
<name>A0A1G6IRL4_9GAMM</name>
<dbReference type="EMBL" id="FMYL01000009">
    <property type="protein sequence ID" value="SDC09137.1"/>
    <property type="molecule type" value="Genomic_DNA"/>
</dbReference>
<gene>
    <name evidence="1" type="ORF">SAMN05421733_10915</name>
</gene>
<protein>
    <submittedName>
        <fullName evidence="1">Uncharacterized protein</fullName>
    </submittedName>
</protein>
<proteinExistence type="predicted"/>
<evidence type="ECO:0000313" key="1">
    <source>
        <dbReference type="EMBL" id="SDC09137.1"/>
    </source>
</evidence>